<reference evidence="6 7" key="1">
    <citation type="submission" date="2014-09" db="EMBL/GenBank/DDBJ databases">
        <title>Draft genome sequence of Streptomyces natalensis ATCC 27448, producer of the antifungal pimaricin.</title>
        <authorList>
            <person name="Mendes M.V."/>
            <person name="Beites T."/>
            <person name="Pires S."/>
            <person name="Santos C.L."/>
            <person name="Moradas-Ferreira P."/>
        </authorList>
    </citation>
    <scope>NUCLEOTIDE SEQUENCE [LARGE SCALE GENOMIC DNA]</scope>
    <source>
        <strain evidence="6 7">ATCC 27448</strain>
    </source>
</reference>
<feature type="domain" description="ABC transmembrane type-1" evidence="5">
    <location>
        <begin position="14"/>
        <end position="112"/>
    </location>
</feature>
<keyword evidence="4" id="KW-0472">Membrane</keyword>
<sequence length="112" mass="12020">MLARLTRGHHKVLALCTVLTLCTLGLGLSQPLLVSHIVDTAGRHGPPPWPAVGALTALITAQALLQTASGYVLGRTGEDIVLQLRTTLIGHLLRLPARDYQHHRLGDLLSRA</sequence>
<dbReference type="Proteomes" id="UP000032458">
    <property type="component" value="Unassembled WGS sequence"/>
</dbReference>
<dbReference type="GO" id="GO:0140359">
    <property type="term" value="F:ABC-type transporter activity"/>
    <property type="evidence" value="ECO:0007669"/>
    <property type="project" value="InterPro"/>
</dbReference>
<dbReference type="SUPFAM" id="SSF90123">
    <property type="entry name" value="ABC transporter transmembrane region"/>
    <property type="match status" value="1"/>
</dbReference>
<dbReference type="GO" id="GO:0005886">
    <property type="term" value="C:plasma membrane"/>
    <property type="evidence" value="ECO:0007669"/>
    <property type="project" value="UniProtKB-SubCell"/>
</dbReference>
<dbReference type="Pfam" id="PF00664">
    <property type="entry name" value="ABC_membrane"/>
    <property type="match status" value="1"/>
</dbReference>
<dbReference type="PROSITE" id="PS50929">
    <property type="entry name" value="ABC_TM1F"/>
    <property type="match status" value="1"/>
</dbReference>
<accession>A0A0D7CED9</accession>
<evidence type="ECO:0000256" key="2">
    <source>
        <dbReference type="ARBA" id="ARBA00022692"/>
    </source>
</evidence>
<evidence type="ECO:0000313" key="7">
    <source>
        <dbReference type="Proteomes" id="UP000032458"/>
    </source>
</evidence>
<dbReference type="InterPro" id="IPR036640">
    <property type="entry name" value="ABC1_TM_sf"/>
</dbReference>
<evidence type="ECO:0000256" key="1">
    <source>
        <dbReference type="ARBA" id="ARBA00004651"/>
    </source>
</evidence>
<gene>
    <name evidence="6" type="ORF">SNA_32120</name>
</gene>
<dbReference type="GO" id="GO:0005524">
    <property type="term" value="F:ATP binding"/>
    <property type="evidence" value="ECO:0007669"/>
    <property type="project" value="InterPro"/>
</dbReference>
<evidence type="ECO:0000256" key="4">
    <source>
        <dbReference type="ARBA" id="ARBA00023136"/>
    </source>
</evidence>
<dbReference type="Gene3D" id="1.20.1560.10">
    <property type="entry name" value="ABC transporter type 1, transmembrane domain"/>
    <property type="match status" value="1"/>
</dbReference>
<comment type="subcellular location">
    <subcellularLocation>
        <location evidence="1">Cell membrane</location>
        <topology evidence="1">Multi-pass membrane protein</topology>
    </subcellularLocation>
</comment>
<keyword evidence="7" id="KW-1185">Reference proteome</keyword>
<dbReference type="EMBL" id="JRKI01000058">
    <property type="protein sequence ID" value="KIZ14588.1"/>
    <property type="molecule type" value="Genomic_DNA"/>
</dbReference>
<organism evidence="6 7">
    <name type="scientific">Streptomyces natalensis ATCC 27448</name>
    <dbReference type="NCBI Taxonomy" id="1240678"/>
    <lineage>
        <taxon>Bacteria</taxon>
        <taxon>Bacillati</taxon>
        <taxon>Actinomycetota</taxon>
        <taxon>Actinomycetes</taxon>
        <taxon>Kitasatosporales</taxon>
        <taxon>Streptomycetaceae</taxon>
        <taxon>Streptomyces</taxon>
    </lineage>
</organism>
<keyword evidence="3" id="KW-1133">Transmembrane helix</keyword>
<evidence type="ECO:0000313" key="6">
    <source>
        <dbReference type="EMBL" id="KIZ14588.1"/>
    </source>
</evidence>
<comment type="caution">
    <text evidence="6">The sequence shown here is derived from an EMBL/GenBank/DDBJ whole genome shotgun (WGS) entry which is preliminary data.</text>
</comment>
<proteinExistence type="predicted"/>
<name>A0A0D7CED9_9ACTN</name>
<evidence type="ECO:0000256" key="3">
    <source>
        <dbReference type="ARBA" id="ARBA00022989"/>
    </source>
</evidence>
<protein>
    <recommendedName>
        <fullName evidence="5">ABC transmembrane type-1 domain-containing protein</fullName>
    </recommendedName>
</protein>
<evidence type="ECO:0000259" key="5">
    <source>
        <dbReference type="PROSITE" id="PS50929"/>
    </source>
</evidence>
<feature type="non-terminal residue" evidence="6">
    <location>
        <position position="112"/>
    </location>
</feature>
<dbReference type="AlphaFoldDB" id="A0A0D7CED9"/>
<keyword evidence="2" id="KW-0812">Transmembrane</keyword>
<dbReference type="InterPro" id="IPR011527">
    <property type="entry name" value="ABC1_TM_dom"/>
</dbReference>